<sequence length="114" mass="12915">MPKHKITLKPQHSGGYLAILTDEHGNFVEFGRCQSMQRDGKRHIIGPSTRGLMGWEFDLWSVGGGLFHARVTDNRDWLIVFNDCEATMDDGQQCIEGWSNDVRVLEPEERKAAA</sequence>
<proteinExistence type="predicted"/>
<protein>
    <submittedName>
        <fullName evidence="1">Uncharacterized protein</fullName>
    </submittedName>
</protein>
<evidence type="ECO:0000313" key="1">
    <source>
        <dbReference type="EMBL" id="OAG78499.1"/>
    </source>
</evidence>
<dbReference type="Proteomes" id="UP000077349">
    <property type="component" value="Unassembled WGS sequence"/>
</dbReference>
<dbReference type="AlphaFoldDB" id="A0A087PXF7"/>
<name>A0A087PXF7_9PROT</name>
<dbReference type="STRING" id="178901.AmDm5_0501"/>
<accession>A0A087PXF7</accession>
<gene>
    <name evidence="1" type="ORF">Amal_00512</name>
</gene>
<reference evidence="1 2" key="1">
    <citation type="submission" date="2016-03" db="EMBL/GenBank/DDBJ databases">
        <title>Draft genome sequence of Acetobacter malorum CECT 7742, a strain isolated from strawberry vinegar.</title>
        <authorList>
            <person name="Sainz F."/>
            <person name="Mas A."/>
            <person name="Torija M.J."/>
        </authorList>
    </citation>
    <scope>NUCLEOTIDE SEQUENCE [LARGE SCALE GENOMIC DNA]</scope>
    <source>
        <strain evidence="1 2">CECT 7742</strain>
    </source>
</reference>
<organism evidence="1 2">
    <name type="scientific">Acetobacter malorum</name>
    <dbReference type="NCBI Taxonomy" id="178901"/>
    <lineage>
        <taxon>Bacteria</taxon>
        <taxon>Pseudomonadati</taxon>
        <taxon>Pseudomonadota</taxon>
        <taxon>Alphaproteobacteria</taxon>
        <taxon>Acetobacterales</taxon>
        <taxon>Acetobacteraceae</taxon>
        <taxon>Acetobacter</taxon>
    </lineage>
</organism>
<comment type="caution">
    <text evidence="1">The sequence shown here is derived from an EMBL/GenBank/DDBJ whole genome shotgun (WGS) entry which is preliminary data.</text>
</comment>
<evidence type="ECO:0000313" key="2">
    <source>
        <dbReference type="Proteomes" id="UP000077349"/>
    </source>
</evidence>
<dbReference type="PATRIC" id="fig|178901.10.peg.491"/>
<dbReference type="EMBL" id="LVHD01000003">
    <property type="protein sequence ID" value="OAG78499.1"/>
    <property type="molecule type" value="Genomic_DNA"/>
</dbReference>